<dbReference type="Gene3D" id="3.80.10.10">
    <property type="entry name" value="Ribonuclease Inhibitor"/>
    <property type="match status" value="1"/>
</dbReference>
<dbReference type="InterPro" id="IPR001611">
    <property type="entry name" value="Leu-rich_rpt"/>
</dbReference>
<keyword evidence="4" id="KW-0677">Repeat</keyword>
<dbReference type="SUPFAM" id="SSF52047">
    <property type="entry name" value="RNI-like"/>
    <property type="match status" value="1"/>
</dbReference>
<evidence type="ECO:0000256" key="3">
    <source>
        <dbReference type="ARBA" id="ARBA00022729"/>
    </source>
</evidence>
<dbReference type="FunFam" id="3.80.10.10:FF:000041">
    <property type="entry name" value="LRR receptor-like serine/threonine-protein kinase ERECTA"/>
    <property type="match status" value="1"/>
</dbReference>
<proteinExistence type="predicted"/>
<keyword evidence="5" id="KW-0472">Membrane</keyword>
<dbReference type="AlphaFoldDB" id="A0AA88DYJ9"/>
<dbReference type="Pfam" id="PF00560">
    <property type="entry name" value="LRR_1"/>
    <property type="match status" value="7"/>
</dbReference>
<reference evidence="7" key="1">
    <citation type="submission" date="2023-07" db="EMBL/GenBank/DDBJ databases">
        <title>draft genome sequence of fig (Ficus carica).</title>
        <authorList>
            <person name="Takahashi T."/>
            <person name="Nishimura K."/>
        </authorList>
    </citation>
    <scope>NUCLEOTIDE SEQUENCE</scope>
</reference>
<evidence type="ECO:0000313" key="8">
    <source>
        <dbReference type="Proteomes" id="UP001187192"/>
    </source>
</evidence>
<comment type="subcellular location">
    <subcellularLocation>
        <location evidence="1">Membrane</location>
    </subcellularLocation>
</comment>
<dbReference type="GO" id="GO:0016020">
    <property type="term" value="C:membrane"/>
    <property type="evidence" value="ECO:0007669"/>
    <property type="project" value="UniProtKB-SubCell"/>
</dbReference>
<dbReference type="PANTHER" id="PTHR48065:SF71">
    <property type="entry name" value="LRR RECEPTOR-LIKE KINASE FAMILY PROTEIN"/>
    <property type="match status" value="1"/>
</dbReference>
<dbReference type="Proteomes" id="UP001187192">
    <property type="component" value="Unassembled WGS sequence"/>
</dbReference>
<dbReference type="InterPro" id="IPR032675">
    <property type="entry name" value="LRR_dom_sf"/>
</dbReference>
<sequence length="292" mass="32778">MSSNSLSGVISEVHFHKLSNLKLGPQFPSWLHNQLNLSVLDITHSGISGAIPHWFSDLTVNLKYLNLSFNHLNTPLPVFPLRSDLFPIVDLSSNQFHGSIPPSLSNASEIYRSNIKFSRFRSFLCEPVNVETRILDFSNNLISGDLPSCWWIWEELYILNLENNKLSGVIPSSIGLSSQIAYLNLRHNKFSGNLPSLGNCTDLQILDVGENNLKGEMPTWIGERLTKLVFLSLMSNRIYGSTPSTICNLQSIKILDFTCNNISGAIPSSILNFISMVQKDDEESLYISIYRL</sequence>
<keyword evidence="6" id="KW-0325">Glycoprotein</keyword>
<name>A0AA88DYJ9_FICCA</name>
<keyword evidence="2" id="KW-0433">Leucine-rich repeat</keyword>
<dbReference type="EMBL" id="BTGU01000178">
    <property type="protein sequence ID" value="GMN64395.1"/>
    <property type="molecule type" value="Genomic_DNA"/>
</dbReference>
<dbReference type="PROSITE" id="PS51450">
    <property type="entry name" value="LRR"/>
    <property type="match status" value="1"/>
</dbReference>
<evidence type="ECO:0000256" key="2">
    <source>
        <dbReference type="ARBA" id="ARBA00022614"/>
    </source>
</evidence>
<evidence type="ECO:0000313" key="7">
    <source>
        <dbReference type="EMBL" id="GMN64395.1"/>
    </source>
</evidence>
<evidence type="ECO:0000256" key="4">
    <source>
        <dbReference type="ARBA" id="ARBA00022737"/>
    </source>
</evidence>
<dbReference type="PANTHER" id="PTHR48065">
    <property type="entry name" value="OS10G0469600 PROTEIN"/>
    <property type="match status" value="1"/>
</dbReference>
<keyword evidence="3" id="KW-0732">Signal</keyword>
<keyword evidence="8" id="KW-1185">Reference proteome</keyword>
<evidence type="ECO:0000256" key="1">
    <source>
        <dbReference type="ARBA" id="ARBA00004370"/>
    </source>
</evidence>
<evidence type="ECO:0000256" key="6">
    <source>
        <dbReference type="ARBA" id="ARBA00023180"/>
    </source>
</evidence>
<protein>
    <submittedName>
        <fullName evidence="7">Uncharacterized protein</fullName>
    </submittedName>
</protein>
<comment type="caution">
    <text evidence="7">The sequence shown here is derived from an EMBL/GenBank/DDBJ whole genome shotgun (WGS) entry which is preliminary data.</text>
</comment>
<accession>A0AA88DYJ9</accession>
<evidence type="ECO:0000256" key="5">
    <source>
        <dbReference type="ARBA" id="ARBA00023136"/>
    </source>
</evidence>
<gene>
    <name evidence="7" type="ORF">TIFTF001_033471</name>
</gene>
<organism evidence="7 8">
    <name type="scientific">Ficus carica</name>
    <name type="common">Common fig</name>
    <dbReference type="NCBI Taxonomy" id="3494"/>
    <lineage>
        <taxon>Eukaryota</taxon>
        <taxon>Viridiplantae</taxon>
        <taxon>Streptophyta</taxon>
        <taxon>Embryophyta</taxon>
        <taxon>Tracheophyta</taxon>
        <taxon>Spermatophyta</taxon>
        <taxon>Magnoliopsida</taxon>
        <taxon>eudicotyledons</taxon>
        <taxon>Gunneridae</taxon>
        <taxon>Pentapetalae</taxon>
        <taxon>rosids</taxon>
        <taxon>fabids</taxon>
        <taxon>Rosales</taxon>
        <taxon>Moraceae</taxon>
        <taxon>Ficeae</taxon>
        <taxon>Ficus</taxon>
    </lineage>
</organism>